<evidence type="ECO:0000256" key="2">
    <source>
        <dbReference type="ARBA" id="ARBA00012650"/>
    </source>
</evidence>
<evidence type="ECO:0000256" key="5">
    <source>
        <dbReference type="ARBA" id="ARBA00029843"/>
    </source>
</evidence>
<dbReference type="GO" id="GO:0016906">
    <property type="term" value="F:sterol 3-beta-glucosyltransferase activity"/>
    <property type="evidence" value="ECO:0007669"/>
    <property type="project" value="UniProtKB-EC"/>
</dbReference>
<comment type="catalytic activity">
    <reaction evidence="6">
        <text>ergosterol + UDP-alpha-D-glucose = ergosteryl 3-beta-D-glucoside + UDP + H(+)</text>
        <dbReference type="Rhea" id="RHEA:61836"/>
        <dbReference type="ChEBI" id="CHEBI:15378"/>
        <dbReference type="ChEBI" id="CHEBI:16933"/>
        <dbReference type="ChEBI" id="CHEBI:52973"/>
        <dbReference type="ChEBI" id="CHEBI:58223"/>
        <dbReference type="ChEBI" id="CHEBI:58885"/>
    </reaction>
    <physiologicalReaction direction="left-to-right" evidence="6">
        <dbReference type="Rhea" id="RHEA:61837"/>
    </physiologicalReaction>
</comment>
<evidence type="ECO:0000256" key="1">
    <source>
        <dbReference type="ARBA" id="ARBA00006962"/>
    </source>
</evidence>
<evidence type="ECO:0000259" key="8">
    <source>
        <dbReference type="Pfam" id="PF03033"/>
    </source>
</evidence>
<reference evidence="10" key="1">
    <citation type="submission" date="2009-11" db="EMBL/GenBank/DDBJ databases">
        <authorList>
            <consortium name="The Broad Institute Genome Sequencing Platform"/>
            <person name="Ward D."/>
            <person name="Feldgarden M."/>
            <person name="Earl A."/>
            <person name="Young S.K."/>
            <person name="Zeng Q."/>
            <person name="Koehrsen M."/>
            <person name="Alvarado L."/>
            <person name="Berlin A."/>
            <person name="Bochicchio J."/>
            <person name="Borenstein D."/>
            <person name="Chapman S.B."/>
            <person name="Chen Z."/>
            <person name="Engels R."/>
            <person name="Freedman E."/>
            <person name="Gellesch M."/>
            <person name="Goldberg J."/>
            <person name="Griggs A."/>
            <person name="Gujja S."/>
            <person name="Heilman E."/>
            <person name="Heiman D."/>
            <person name="Hepburn T."/>
            <person name="Howarth C."/>
            <person name="Jen D."/>
            <person name="Larson L."/>
            <person name="Lewis B."/>
            <person name="Mehta T."/>
            <person name="Park D."/>
            <person name="Pearson M."/>
            <person name="Roberts A."/>
            <person name="Saif S."/>
            <person name="Shea T."/>
            <person name="Shenoy N."/>
            <person name="Sisk P."/>
            <person name="Stolte C."/>
            <person name="Sykes S."/>
            <person name="Thomson T."/>
            <person name="Walk T."/>
            <person name="White J."/>
            <person name="Yandava C."/>
            <person name="Izard J."/>
            <person name="Baranova O.V."/>
            <person name="Blanton J.M."/>
            <person name="Tanner A.C."/>
            <person name="Dewhirst F.E."/>
            <person name="Haas B."/>
            <person name="Nusbaum C."/>
            <person name="Birren B."/>
        </authorList>
    </citation>
    <scope>NUCLEOTIDE SEQUENCE [LARGE SCALE GENOMIC DNA]</scope>
    <source>
        <strain evidence="10">1-1 BBBD Race 1</strain>
    </source>
</reference>
<dbReference type="Pfam" id="PF03033">
    <property type="entry name" value="Glyco_transf_28"/>
    <property type="match status" value="1"/>
</dbReference>
<evidence type="ECO:0000313" key="12">
    <source>
        <dbReference type="Proteomes" id="UP000005240"/>
    </source>
</evidence>
<dbReference type="FunFam" id="3.40.50.2000:FF:000009">
    <property type="entry name" value="Sterol 3-beta-glucosyltransferase UGT80A2"/>
    <property type="match status" value="1"/>
</dbReference>
<gene>
    <name evidence="10" type="ORF">PTTG_07450</name>
</gene>
<organism evidence="10">
    <name type="scientific">Puccinia triticina (isolate 1-1 / race 1 (BBBD))</name>
    <name type="common">Brown leaf rust fungus</name>
    <dbReference type="NCBI Taxonomy" id="630390"/>
    <lineage>
        <taxon>Eukaryota</taxon>
        <taxon>Fungi</taxon>
        <taxon>Dikarya</taxon>
        <taxon>Basidiomycota</taxon>
        <taxon>Pucciniomycotina</taxon>
        <taxon>Pucciniomycetes</taxon>
        <taxon>Pucciniales</taxon>
        <taxon>Pucciniaceae</taxon>
        <taxon>Puccinia</taxon>
    </lineage>
</organism>
<comment type="similarity">
    <text evidence="1">Belongs to the glycosyltransferase 28 family.</text>
</comment>
<evidence type="ECO:0000256" key="3">
    <source>
        <dbReference type="ARBA" id="ARBA00022676"/>
    </source>
</evidence>
<dbReference type="FunFam" id="3.40.50.2000:FF:000029">
    <property type="entry name" value="Sterol 3-beta-glucosyltransferase"/>
    <property type="match status" value="1"/>
</dbReference>
<reference evidence="11" key="4">
    <citation type="submission" date="2025-05" db="UniProtKB">
        <authorList>
            <consortium name="EnsemblFungi"/>
        </authorList>
    </citation>
    <scope>IDENTIFICATION</scope>
    <source>
        <strain evidence="11">isolate 1-1 / race 1 (BBBD)</strain>
    </source>
</reference>
<dbReference type="InterPro" id="IPR004276">
    <property type="entry name" value="GlycoTrans_28_N"/>
</dbReference>
<dbReference type="GO" id="GO:0016125">
    <property type="term" value="P:sterol metabolic process"/>
    <property type="evidence" value="ECO:0007669"/>
    <property type="project" value="TreeGrafter"/>
</dbReference>
<name>A0A180GC10_PUCT1</name>
<dbReference type="InterPro" id="IPR050426">
    <property type="entry name" value="Glycosyltransferase_28"/>
</dbReference>
<evidence type="ECO:0000256" key="7">
    <source>
        <dbReference type="ARBA" id="ARBA00049453"/>
    </source>
</evidence>
<keyword evidence="12" id="KW-1185">Reference proteome</keyword>
<keyword evidence="4" id="KW-0808">Transferase</keyword>
<dbReference type="CDD" id="cd03784">
    <property type="entry name" value="GT1_Gtf-like"/>
    <property type="match status" value="1"/>
</dbReference>
<dbReference type="AlphaFoldDB" id="A0A180GC10"/>
<proteinExistence type="inferred from homology"/>
<evidence type="ECO:0000256" key="4">
    <source>
        <dbReference type="ARBA" id="ARBA00022679"/>
    </source>
</evidence>
<evidence type="ECO:0000313" key="11">
    <source>
        <dbReference type="EnsemblFungi" id="PTTG_07450-t43_1-p1"/>
    </source>
</evidence>
<dbReference type="InterPro" id="IPR010610">
    <property type="entry name" value="EryCIII-like_C"/>
</dbReference>
<dbReference type="Gene3D" id="3.40.50.2000">
    <property type="entry name" value="Glycogen Phosphorylase B"/>
    <property type="match status" value="2"/>
</dbReference>
<dbReference type="Pfam" id="PF06722">
    <property type="entry name" value="EryCIII-like_C"/>
    <property type="match status" value="1"/>
</dbReference>
<dbReference type="GO" id="GO:0005975">
    <property type="term" value="P:carbohydrate metabolic process"/>
    <property type="evidence" value="ECO:0007669"/>
    <property type="project" value="InterPro"/>
</dbReference>
<dbReference type="PANTHER" id="PTHR48050:SF25">
    <property type="entry name" value="STEROL 3-BETA-GLUCOSYLTRANSFERASE"/>
    <property type="match status" value="1"/>
</dbReference>
<feature type="domain" description="Erythromycin biosynthesis protein CIII-like C-terminal" evidence="9">
    <location>
        <begin position="367"/>
        <end position="433"/>
    </location>
</feature>
<dbReference type="VEuPathDB" id="FungiDB:PTTG_07450"/>
<reference evidence="10" key="2">
    <citation type="submission" date="2016-05" db="EMBL/GenBank/DDBJ databases">
        <title>Comparative analysis highlights variable genome content of wheat rusts and divergence of the mating loci.</title>
        <authorList>
            <person name="Cuomo C.A."/>
            <person name="Bakkeren G."/>
            <person name="Szabo L."/>
            <person name="Khalil H."/>
            <person name="Joly D."/>
            <person name="Goldberg J."/>
            <person name="Young S."/>
            <person name="Zeng Q."/>
            <person name="Fellers J."/>
        </authorList>
    </citation>
    <scope>NUCLEOTIDE SEQUENCE [LARGE SCALE GENOMIC DNA]</scope>
    <source>
        <strain evidence="10">1-1 BBBD Race 1</strain>
    </source>
</reference>
<dbReference type="EMBL" id="ADAS02000111">
    <property type="protein sequence ID" value="OAV89998.1"/>
    <property type="molecule type" value="Genomic_DNA"/>
</dbReference>
<feature type="domain" description="Glycosyltransferase family 28 N-terminal" evidence="8">
    <location>
        <begin position="54"/>
        <end position="189"/>
    </location>
</feature>
<dbReference type="STRING" id="630390.A0A180GC10"/>
<evidence type="ECO:0000313" key="10">
    <source>
        <dbReference type="EMBL" id="OAV89998.1"/>
    </source>
</evidence>
<protein>
    <recommendedName>
        <fullName evidence="2">sterol 3beta-glucosyltransferase</fullName>
        <ecNumber evidence="2">2.4.1.173</ecNumber>
    </recommendedName>
    <alternativeName>
        <fullName evidence="5">Autophagy-related protein 26</fullName>
    </alternativeName>
</protein>
<dbReference type="PANTHER" id="PTHR48050">
    <property type="entry name" value="STEROL 3-BETA-GLUCOSYLTRANSFERASE"/>
    <property type="match status" value="1"/>
</dbReference>
<dbReference type="EnsemblFungi" id="PTTG_07450-t43_1">
    <property type="protein sequence ID" value="PTTG_07450-t43_1-p1"/>
    <property type="gene ID" value="PTTG_07450"/>
</dbReference>
<sequence>MSHQSSKMKHHSPTIALLIRLGILAVGISLTLQAFASPSKPSSFVAGATRPLKITCLTIGSRGDVQPFIALGIGLQQDGHQVTIATHLEFREMVEDSGIAFKNIGGNPQELIKHCVEYGFFSPEFYIEGYTKFREWIDELMITVPEACKGTDVLIESPTAMMGIHVAESMKIPYFRAFTMPWTPTREYPHPFAVTSQQLGKYYNRMSYNMFNYLIWKGIESKVNRWREEKLKLKPTSFAKLRTANIPYLYNFSKHIVPKPRDWGDKTHITGYWFVDQQKKPDQKKLEDSISPDLRSFLKKAKENHKKVVYIGFGSVIFPDAQEVQRKLERAVRKAGVWAVVSGGWADLKPHEKDAELLDSSRSQDSPIHYVGAVPHEWLFSQVDATLTHGGAGTTAASLRAGIPTLIKPFFGDQFFWAKLVKKMGVGAHVKSFKVSELAKVFRTATTNPEQIRKAKAIGEAIRKENGVRRAIGKIYKDMNHARRMMMLGLARDEAAPIPKFPKEKVYFWLKQFLREQRSSIHYFLLFAVRALQYYSTQQQSLGSTPDPKLSPQAGVTRNVTISQGNYPQKSNQTKFVIHRLNSPPNS</sequence>
<keyword evidence="3" id="KW-0328">Glycosyltransferase</keyword>
<reference evidence="11 12" key="3">
    <citation type="journal article" date="2017" name="G3 (Bethesda)">
        <title>Comparative analysis highlights variable genome content of wheat rusts and divergence of the mating loci.</title>
        <authorList>
            <person name="Cuomo C.A."/>
            <person name="Bakkeren G."/>
            <person name="Khalil H.B."/>
            <person name="Panwar V."/>
            <person name="Joly D."/>
            <person name="Linning R."/>
            <person name="Sakthikumar S."/>
            <person name="Song X."/>
            <person name="Adiconis X."/>
            <person name="Fan L."/>
            <person name="Goldberg J.M."/>
            <person name="Levin J.Z."/>
            <person name="Young S."/>
            <person name="Zeng Q."/>
            <person name="Anikster Y."/>
            <person name="Bruce M."/>
            <person name="Wang M."/>
            <person name="Yin C."/>
            <person name="McCallum B."/>
            <person name="Szabo L.J."/>
            <person name="Hulbert S."/>
            <person name="Chen X."/>
            <person name="Fellers J.P."/>
        </authorList>
    </citation>
    <scope>NUCLEOTIDE SEQUENCE</scope>
    <source>
        <strain evidence="11">isolate 1-1 / race 1 (BBBD)</strain>
        <strain evidence="12">Isolate 1-1 / race 1 (BBBD)</strain>
    </source>
</reference>
<comment type="catalytic activity">
    <reaction evidence="7">
        <text>a sterol + UDP-alpha-D-glucose = a sterol 3-beta-D-glucoside + UDP + H(+)</text>
        <dbReference type="Rhea" id="RHEA:22724"/>
        <dbReference type="ChEBI" id="CHEBI:15378"/>
        <dbReference type="ChEBI" id="CHEBI:15889"/>
        <dbReference type="ChEBI" id="CHEBI:37424"/>
        <dbReference type="ChEBI" id="CHEBI:58223"/>
        <dbReference type="ChEBI" id="CHEBI:58885"/>
        <dbReference type="EC" id="2.4.1.173"/>
    </reaction>
    <physiologicalReaction direction="left-to-right" evidence="7">
        <dbReference type="Rhea" id="RHEA:22725"/>
    </physiologicalReaction>
</comment>
<dbReference type="InterPro" id="IPR002213">
    <property type="entry name" value="UDP_glucos_trans"/>
</dbReference>
<dbReference type="EC" id="2.4.1.173" evidence="2"/>
<evidence type="ECO:0000259" key="9">
    <source>
        <dbReference type="Pfam" id="PF06722"/>
    </source>
</evidence>
<evidence type="ECO:0000256" key="6">
    <source>
        <dbReference type="ARBA" id="ARBA00047886"/>
    </source>
</evidence>
<dbReference type="Proteomes" id="UP000005240">
    <property type="component" value="Unassembled WGS sequence"/>
</dbReference>
<dbReference type="SUPFAM" id="SSF53756">
    <property type="entry name" value="UDP-Glycosyltransferase/glycogen phosphorylase"/>
    <property type="match status" value="1"/>
</dbReference>
<accession>A0A180GC10</accession>
<dbReference type="OrthoDB" id="10261837at2759"/>